<feature type="non-terminal residue" evidence="1">
    <location>
        <position position="53"/>
    </location>
</feature>
<dbReference type="EMBL" id="JANBVB010001823">
    <property type="protein sequence ID" value="KAJ2889465.1"/>
    <property type="molecule type" value="Genomic_DNA"/>
</dbReference>
<comment type="caution">
    <text evidence="1">The sequence shown here is derived from an EMBL/GenBank/DDBJ whole genome shotgun (WGS) entry which is preliminary data.</text>
</comment>
<sequence>MSQQPIANQDALSKQIEDLNAAVADLQDQVRDLTFFITTQDAIQAVGGFFELD</sequence>
<accession>A0ACC1LX53</accession>
<reference evidence="1" key="1">
    <citation type="submission" date="2022-07" db="EMBL/GenBank/DDBJ databases">
        <title>Phylogenomic reconstructions and comparative analyses of Kickxellomycotina fungi.</title>
        <authorList>
            <person name="Reynolds N.K."/>
            <person name="Stajich J.E."/>
            <person name="Barry K."/>
            <person name="Grigoriev I.V."/>
            <person name="Crous P."/>
            <person name="Smith M.E."/>
        </authorList>
    </citation>
    <scope>NUCLEOTIDE SEQUENCE</scope>
    <source>
        <strain evidence="1">CBS 190363</strain>
    </source>
</reference>
<dbReference type="Proteomes" id="UP001139981">
    <property type="component" value="Unassembled WGS sequence"/>
</dbReference>
<protein>
    <submittedName>
        <fullName evidence="1">Uncharacterized protein</fullName>
    </submittedName>
</protein>
<gene>
    <name evidence="1" type="ORF">IWW38_004693</name>
</gene>
<keyword evidence="2" id="KW-1185">Reference proteome</keyword>
<evidence type="ECO:0000313" key="1">
    <source>
        <dbReference type="EMBL" id="KAJ2889465.1"/>
    </source>
</evidence>
<evidence type="ECO:0000313" key="2">
    <source>
        <dbReference type="Proteomes" id="UP001139981"/>
    </source>
</evidence>
<proteinExistence type="predicted"/>
<organism evidence="1 2">
    <name type="scientific">Coemansia aciculifera</name>
    <dbReference type="NCBI Taxonomy" id="417176"/>
    <lineage>
        <taxon>Eukaryota</taxon>
        <taxon>Fungi</taxon>
        <taxon>Fungi incertae sedis</taxon>
        <taxon>Zoopagomycota</taxon>
        <taxon>Kickxellomycotina</taxon>
        <taxon>Kickxellomycetes</taxon>
        <taxon>Kickxellales</taxon>
        <taxon>Kickxellaceae</taxon>
        <taxon>Coemansia</taxon>
    </lineage>
</organism>
<name>A0ACC1LX53_9FUNG</name>